<evidence type="ECO:0000256" key="5">
    <source>
        <dbReference type="PIRSR" id="PIRSR602401-1"/>
    </source>
</evidence>
<dbReference type="GO" id="GO:0016705">
    <property type="term" value="F:oxidoreductase activity, acting on paired donors, with incorporation or reduction of molecular oxygen"/>
    <property type="evidence" value="ECO:0007669"/>
    <property type="project" value="InterPro"/>
</dbReference>
<dbReference type="InterPro" id="IPR036396">
    <property type="entry name" value="Cyt_P450_sf"/>
</dbReference>
<dbReference type="PANTHER" id="PTHR47951:SF3">
    <property type="entry name" value="CYTOCHROME P450, FAMILY 706, SUBFAMILY A, POLYPEPTIDE 4"/>
    <property type="match status" value="1"/>
</dbReference>
<evidence type="ECO:0000256" key="4">
    <source>
        <dbReference type="ARBA" id="ARBA00023004"/>
    </source>
</evidence>
<dbReference type="InterPro" id="IPR002401">
    <property type="entry name" value="Cyt_P450_E_grp-I"/>
</dbReference>
<evidence type="ECO:0000256" key="6">
    <source>
        <dbReference type="RuleBase" id="RU000461"/>
    </source>
</evidence>
<keyword evidence="3 6" id="KW-0560">Oxidoreductase</keyword>
<dbReference type="AlphaFoldDB" id="A0A9D5H9J5"/>
<comment type="cofactor">
    <cofactor evidence="5">
        <name>heme</name>
        <dbReference type="ChEBI" id="CHEBI:30413"/>
    </cofactor>
</comment>
<dbReference type="PRINTS" id="PR00463">
    <property type="entry name" value="EP450I"/>
</dbReference>
<gene>
    <name evidence="8" type="ORF">J5N97_025423</name>
</gene>
<proteinExistence type="inferred from homology"/>
<protein>
    <recommendedName>
        <fullName evidence="10">Cytochrome P450</fullName>
    </recommendedName>
</protein>
<dbReference type="PROSITE" id="PS00086">
    <property type="entry name" value="CYTOCHROME_P450"/>
    <property type="match status" value="1"/>
</dbReference>
<reference evidence="8" key="1">
    <citation type="submission" date="2021-03" db="EMBL/GenBank/DDBJ databases">
        <authorList>
            <person name="Li Z."/>
            <person name="Yang C."/>
        </authorList>
    </citation>
    <scope>NUCLEOTIDE SEQUENCE</scope>
    <source>
        <strain evidence="8">Dzin_1.0</strain>
        <tissue evidence="8">Leaf</tissue>
    </source>
</reference>
<comment type="similarity">
    <text evidence="6">Belongs to the cytochrome P450 family.</text>
</comment>
<keyword evidence="1 5" id="KW-0349">Heme</keyword>
<dbReference type="Gene3D" id="1.10.630.10">
    <property type="entry name" value="Cytochrome P450"/>
    <property type="match status" value="1"/>
</dbReference>
<keyword evidence="2 5" id="KW-0479">Metal-binding</keyword>
<evidence type="ECO:0000313" key="8">
    <source>
        <dbReference type="EMBL" id="KAJ0968506.1"/>
    </source>
</evidence>
<accession>A0A9D5H9J5</accession>
<evidence type="ECO:0008006" key="10">
    <source>
        <dbReference type="Google" id="ProtNLM"/>
    </source>
</evidence>
<dbReference type="GO" id="GO:0004497">
    <property type="term" value="F:monooxygenase activity"/>
    <property type="evidence" value="ECO:0007669"/>
    <property type="project" value="UniProtKB-KW"/>
</dbReference>
<evidence type="ECO:0000256" key="2">
    <source>
        <dbReference type="ARBA" id="ARBA00022723"/>
    </source>
</evidence>
<dbReference type="OrthoDB" id="6764281at2759"/>
<dbReference type="FunFam" id="1.10.630.10:FF:000026">
    <property type="entry name" value="Cytochrome P450 82C4"/>
    <property type="match status" value="1"/>
</dbReference>
<comment type="caution">
    <text evidence="8">The sequence shown here is derived from an EMBL/GenBank/DDBJ whole genome shotgun (WGS) entry which is preliminary data.</text>
</comment>
<evidence type="ECO:0000256" key="3">
    <source>
        <dbReference type="ARBA" id="ARBA00023002"/>
    </source>
</evidence>
<keyword evidence="9" id="KW-1185">Reference proteome</keyword>
<dbReference type="InterPro" id="IPR001128">
    <property type="entry name" value="Cyt_P450"/>
</dbReference>
<dbReference type="SUPFAM" id="SSF48264">
    <property type="entry name" value="Cytochrome P450"/>
    <property type="match status" value="1"/>
</dbReference>
<dbReference type="PANTHER" id="PTHR47951">
    <property type="entry name" value="OS08G0547900 PROTEIN"/>
    <property type="match status" value="1"/>
</dbReference>
<organism evidence="8 9">
    <name type="scientific">Dioscorea zingiberensis</name>
    <dbReference type="NCBI Taxonomy" id="325984"/>
    <lineage>
        <taxon>Eukaryota</taxon>
        <taxon>Viridiplantae</taxon>
        <taxon>Streptophyta</taxon>
        <taxon>Embryophyta</taxon>
        <taxon>Tracheophyta</taxon>
        <taxon>Spermatophyta</taxon>
        <taxon>Magnoliopsida</taxon>
        <taxon>Liliopsida</taxon>
        <taxon>Dioscoreales</taxon>
        <taxon>Dioscoreaceae</taxon>
        <taxon>Dioscorea</taxon>
    </lineage>
</organism>
<keyword evidence="7" id="KW-1133">Transmembrane helix</keyword>
<feature type="binding site" description="axial binding residue" evidence="5">
    <location>
        <position position="461"/>
    </location>
    <ligand>
        <name>heme</name>
        <dbReference type="ChEBI" id="CHEBI:30413"/>
    </ligand>
    <ligandPart>
        <name>Fe</name>
        <dbReference type="ChEBI" id="CHEBI:18248"/>
    </ligandPart>
</feature>
<keyword evidence="6" id="KW-0503">Monooxygenase</keyword>
<dbReference type="GO" id="GO:0020037">
    <property type="term" value="F:heme binding"/>
    <property type="evidence" value="ECO:0007669"/>
    <property type="project" value="InterPro"/>
</dbReference>
<keyword evidence="7" id="KW-0472">Membrane</keyword>
<dbReference type="Pfam" id="PF00067">
    <property type="entry name" value="p450"/>
    <property type="match status" value="1"/>
</dbReference>
<dbReference type="EMBL" id="JAGGNH010000007">
    <property type="protein sequence ID" value="KAJ0968506.1"/>
    <property type="molecule type" value="Genomic_DNA"/>
</dbReference>
<keyword evidence="7" id="KW-0812">Transmembrane</keyword>
<dbReference type="Proteomes" id="UP001085076">
    <property type="component" value="Miscellaneous, Linkage group lg07"/>
</dbReference>
<dbReference type="PRINTS" id="PR00385">
    <property type="entry name" value="P450"/>
</dbReference>
<evidence type="ECO:0000313" key="9">
    <source>
        <dbReference type="Proteomes" id="UP001085076"/>
    </source>
</evidence>
<dbReference type="GO" id="GO:0005506">
    <property type="term" value="F:iron ion binding"/>
    <property type="evidence" value="ECO:0007669"/>
    <property type="project" value="InterPro"/>
</dbReference>
<evidence type="ECO:0000256" key="7">
    <source>
        <dbReference type="SAM" id="Phobius"/>
    </source>
</evidence>
<reference evidence="8" key="2">
    <citation type="journal article" date="2022" name="Hortic Res">
        <title>The genome of Dioscorea zingiberensis sheds light on the biosynthesis, origin and evolution of the medicinally important diosgenin saponins.</title>
        <authorList>
            <person name="Li Y."/>
            <person name="Tan C."/>
            <person name="Li Z."/>
            <person name="Guo J."/>
            <person name="Li S."/>
            <person name="Chen X."/>
            <person name="Wang C."/>
            <person name="Dai X."/>
            <person name="Yang H."/>
            <person name="Song W."/>
            <person name="Hou L."/>
            <person name="Xu J."/>
            <person name="Tong Z."/>
            <person name="Xu A."/>
            <person name="Yuan X."/>
            <person name="Wang W."/>
            <person name="Yang Q."/>
            <person name="Chen L."/>
            <person name="Sun Z."/>
            <person name="Wang K."/>
            <person name="Pan B."/>
            <person name="Chen J."/>
            <person name="Bao Y."/>
            <person name="Liu F."/>
            <person name="Qi X."/>
            <person name="Gang D.R."/>
            <person name="Wen J."/>
            <person name="Li J."/>
        </authorList>
    </citation>
    <scope>NUCLEOTIDE SEQUENCE</scope>
    <source>
        <strain evidence="8">Dzin_1.0</strain>
    </source>
</reference>
<evidence type="ECO:0000256" key="1">
    <source>
        <dbReference type="ARBA" id="ARBA00022617"/>
    </source>
</evidence>
<sequence>MSEVSHAWSWYQNGESRRMAITFFFFLLSTIIFILYRKAEKIKGMPGLPPGPRGLPLVGYLPFLPPNIHSCFADLAQIFSPVMMMKLGSKQCLILSSPEAAKEVLKDHDATFANHDMTVAARIITFGGQDMVFQPYGPLWRALRKVSVRELLNAQTLNSFRTLRQQEVTLMAKELHRRKGVPVAVGQMGFLTLFNVITSMLWGNSLVAEELETIRGEFREQVVAIVDLLVCTNVSDIFPILERMDLQGVQRKMKQHKEKLDGVLSTIIDRQERTMNTHGDQEKAQDFLQVMLELVKKEDPHDQHLTVDNIKALFTNLIVAGIDTTSTTIEWAMAEMIGKPETIRKAQEELDSLVGKEEMVDESHLPKLPYLEALVKETLRLHPPIPFLLPRYSTATCNIGGYTIPKGTKVFINVWSIHRDPAVWENPLEFKPERFLAGVSKCDYYGNNFNFIPFGSGRRICVGIPLVEKMSLYILATMLHCFDWSLPDGMKLDLVEKTGKKEKELVAIPTARPSCAKLCE</sequence>
<keyword evidence="4 5" id="KW-0408">Iron</keyword>
<name>A0A9D5H9J5_9LILI</name>
<feature type="transmembrane region" description="Helical" evidence="7">
    <location>
        <begin position="20"/>
        <end position="36"/>
    </location>
</feature>
<feature type="transmembrane region" description="Helical" evidence="7">
    <location>
        <begin position="181"/>
        <end position="202"/>
    </location>
</feature>
<dbReference type="InterPro" id="IPR017972">
    <property type="entry name" value="Cyt_P450_CS"/>
</dbReference>